<evidence type="ECO:0000313" key="2">
    <source>
        <dbReference type="EMBL" id="KAG8171400.1"/>
    </source>
</evidence>
<accession>A0AAV6TI67</accession>
<dbReference type="AlphaFoldDB" id="A0AAV6TI67"/>
<dbReference type="EMBL" id="JAFNEN010004021">
    <property type="protein sequence ID" value="KAG8171400.1"/>
    <property type="molecule type" value="Genomic_DNA"/>
</dbReference>
<gene>
    <name evidence="2" type="ORF">JTE90_001965</name>
</gene>
<feature type="region of interest" description="Disordered" evidence="1">
    <location>
        <begin position="1"/>
        <end position="21"/>
    </location>
</feature>
<evidence type="ECO:0000256" key="1">
    <source>
        <dbReference type="SAM" id="MobiDB-lite"/>
    </source>
</evidence>
<evidence type="ECO:0000313" key="3">
    <source>
        <dbReference type="Proteomes" id="UP000827092"/>
    </source>
</evidence>
<proteinExistence type="predicted"/>
<feature type="non-terminal residue" evidence="2">
    <location>
        <position position="83"/>
    </location>
</feature>
<dbReference type="Proteomes" id="UP000827092">
    <property type="component" value="Unassembled WGS sequence"/>
</dbReference>
<protein>
    <submittedName>
        <fullName evidence="2">Uncharacterized protein</fullName>
    </submittedName>
</protein>
<sequence>MSPHEILGFALGQSDEGHGSGIRKEVFKNHRPKQLALKRETLQRWAFYRAATAELPSWRFTPAVIEGRGGVLLKGGVSPPGRH</sequence>
<comment type="caution">
    <text evidence="2">The sequence shown here is derived from an EMBL/GenBank/DDBJ whole genome shotgun (WGS) entry which is preliminary data.</text>
</comment>
<keyword evidence="3" id="KW-1185">Reference proteome</keyword>
<reference evidence="2 3" key="1">
    <citation type="journal article" date="2022" name="Nat. Ecol. Evol.">
        <title>A masculinizing supergene underlies an exaggerated male reproductive morph in a spider.</title>
        <authorList>
            <person name="Hendrickx F."/>
            <person name="De Corte Z."/>
            <person name="Sonet G."/>
            <person name="Van Belleghem S.M."/>
            <person name="Kostlbacher S."/>
            <person name="Vangestel C."/>
        </authorList>
    </citation>
    <scope>NUCLEOTIDE SEQUENCE [LARGE SCALE GENOMIC DNA]</scope>
    <source>
        <strain evidence="2">W744_W776</strain>
    </source>
</reference>
<name>A0AAV6TI67_9ARAC</name>
<organism evidence="2 3">
    <name type="scientific">Oedothorax gibbosus</name>
    <dbReference type="NCBI Taxonomy" id="931172"/>
    <lineage>
        <taxon>Eukaryota</taxon>
        <taxon>Metazoa</taxon>
        <taxon>Ecdysozoa</taxon>
        <taxon>Arthropoda</taxon>
        <taxon>Chelicerata</taxon>
        <taxon>Arachnida</taxon>
        <taxon>Araneae</taxon>
        <taxon>Araneomorphae</taxon>
        <taxon>Entelegynae</taxon>
        <taxon>Araneoidea</taxon>
        <taxon>Linyphiidae</taxon>
        <taxon>Erigoninae</taxon>
        <taxon>Oedothorax</taxon>
    </lineage>
</organism>